<accession>A0ABM9ZSQ3</accession>
<evidence type="ECO:0008006" key="3">
    <source>
        <dbReference type="Google" id="ProtNLM"/>
    </source>
</evidence>
<comment type="caution">
    <text evidence="1">The sequence shown here is derived from an EMBL/GenBank/DDBJ whole genome shotgun (WGS) entry which is preliminary data.</text>
</comment>
<protein>
    <recommendedName>
        <fullName evidence="3">Phage head-tail adaptor</fullName>
    </recommendedName>
</protein>
<keyword evidence="2" id="KW-1185">Reference proteome</keyword>
<dbReference type="RefSeq" id="WP_009165634.1">
    <property type="nucleotide sequence ID" value="NZ_ADFP01000106.1"/>
</dbReference>
<reference evidence="1 2" key="1">
    <citation type="submission" date="2009-12" db="EMBL/GenBank/DDBJ databases">
        <authorList>
            <person name="Shrivastava S."/>
            <person name="Madupu R."/>
            <person name="Durkin A.S."/>
            <person name="Torralba M."/>
            <person name="Methe B."/>
            <person name="Sutton G.G."/>
            <person name="Strausberg R.L."/>
            <person name="Nelson K.E."/>
        </authorList>
    </citation>
    <scope>NUCLEOTIDE SEQUENCE [LARGE SCALE GENOMIC DNA]</scope>
    <source>
        <strain evidence="1 2">W5455</strain>
    </source>
</reference>
<evidence type="ECO:0000313" key="2">
    <source>
        <dbReference type="Proteomes" id="UP000006462"/>
    </source>
</evidence>
<dbReference type="Proteomes" id="UP000006462">
    <property type="component" value="Unassembled WGS sequence"/>
</dbReference>
<dbReference type="EMBL" id="ADFP01000106">
    <property type="protein sequence ID" value="EFB89917.1"/>
    <property type="molecule type" value="Genomic_DNA"/>
</dbReference>
<proteinExistence type="predicted"/>
<evidence type="ECO:0000313" key="1">
    <source>
        <dbReference type="EMBL" id="EFB89917.1"/>
    </source>
</evidence>
<organism evidence="1 2">
    <name type="scientific">Pyramidobacter piscolens W5455</name>
    <dbReference type="NCBI Taxonomy" id="352165"/>
    <lineage>
        <taxon>Bacteria</taxon>
        <taxon>Thermotogati</taxon>
        <taxon>Synergistota</taxon>
        <taxon>Synergistia</taxon>
        <taxon>Synergistales</taxon>
        <taxon>Dethiosulfovibrionaceae</taxon>
        <taxon>Pyramidobacter</taxon>
    </lineage>
</organism>
<gene>
    <name evidence="1" type="ORF">HMPREF7215_2788</name>
</gene>
<name>A0ABM9ZSQ3_9BACT</name>
<sequence>MSLKDVMRDDLRKGRVWFDPGGMGGWHVVNGQKVLCVLDAACLAEAAPGRRGEGVQTGSLSLYLRADEYRGLPHVGQSLTVDGRTYRIAACADAEGVLELQLTEARAR</sequence>